<reference evidence="2 3" key="1">
    <citation type="journal article" date="2024" name="Commun. Biol.">
        <title>Comparative genomic analysis of thermophilic fungi reveals convergent evolutionary adaptations and gene losses.</title>
        <authorList>
            <person name="Steindorff A.S."/>
            <person name="Aguilar-Pontes M.V."/>
            <person name="Robinson A.J."/>
            <person name="Andreopoulos B."/>
            <person name="LaButti K."/>
            <person name="Kuo A."/>
            <person name="Mondo S."/>
            <person name="Riley R."/>
            <person name="Otillar R."/>
            <person name="Haridas S."/>
            <person name="Lipzen A."/>
            <person name="Grimwood J."/>
            <person name="Schmutz J."/>
            <person name="Clum A."/>
            <person name="Reid I.D."/>
            <person name="Moisan M.C."/>
            <person name="Butler G."/>
            <person name="Nguyen T.T.M."/>
            <person name="Dewar K."/>
            <person name="Conant G."/>
            <person name="Drula E."/>
            <person name="Henrissat B."/>
            <person name="Hansel C."/>
            <person name="Singer S."/>
            <person name="Hutchinson M.I."/>
            <person name="de Vries R.P."/>
            <person name="Natvig D.O."/>
            <person name="Powell A.J."/>
            <person name="Tsang A."/>
            <person name="Grigoriev I.V."/>
        </authorList>
    </citation>
    <scope>NUCLEOTIDE SEQUENCE [LARGE SCALE GENOMIC DNA]</scope>
    <source>
        <strain evidence="2 3">CBS 494.80</strain>
    </source>
</reference>
<keyword evidence="3" id="KW-1185">Reference proteome</keyword>
<protein>
    <submittedName>
        <fullName evidence="2">Uncharacterized protein</fullName>
    </submittedName>
</protein>
<gene>
    <name evidence="2" type="ORF">VTL71DRAFT_13584</name>
</gene>
<comment type="caution">
    <text evidence="2">The sequence shown here is derived from an EMBL/GenBank/DDBJ whole genome shotgun (WGS) entry which is preliminary data.</text>
</comment>
<accession>A0ABR4CKW5</accession>
<keyword evidence="1" id="KW-0472">Membrane</keyword>
<sequence length="118" mass="13541">MPFINGTYVSNGIGESIDEGKIFLVCIIVIPSFYVLCFVLLILFTDIIPAIKSRIRFERAQRARKRDGLPPWPKTYAWSWDTVKEEYEKKREQEEIEMERMAGTGATIGDTMSGRTCV</sequence>
<evidence type="ECO:0000313" key="3">
    <source>
        <dbReference type="Proteomes" id="UP001595075"/>
    </source>
</evidence>
<organism evidence="2 3">
    <name type="scientific">Oculimacula yallundae</name>
    <dbReference type="NCBI Taxonomy" id="86028"/>
    <lineage>
        <taxon>Eukaryota</taxon>
        <taxon>Fungi</taxon>
        <taxon>Dikarya</taxon>
        <taxon>Ascomycota</taxon>
        <taxon>Pezizomycotina</taxon>
        <taxon>Leotiomycetes</taxon>
        <taxon>Helotiales</taxon>
        <taxon>Ploettnerulaceae</taxon>
        <taxon>Oculimacula</taxon>
    </lineage>
</organism>
<dbReference type="Proteomes" id="UP001595075">
    <property type="component" value="Unassembled WGS sequence"/>
</dbReference>
<keyword evidence="1" id="KW-1133">Transmembrane helix</keyword>
<feature type="transmembrane region" description="Helical" evidence="1">
    <location>
        <begin position="22"/>
        <end position="44"/>
    </location>
</feature>
<name>A0ABR4CKW5_9HELO</name>
<keyword evidence="1" id="KW-0812">Transmembrane</keyword>
<evidence type="ECO:0000313" key="2">
    <source>
        <dbReference type="EMBL" id="KAL2070558.1"/>
    </source>
</evidence>
<evidence type="ECO:0000256" key="1">
    <source>
        <dbReference type="SAM" id="Phobius"/>
    </source>
</evidence>
<proteinExistence type="predicted"/>
<dbReference type="EMBL" id="JAZHXI010000006">
    <property type="protein sequence ID" value="KAL2070558.1"/>
    <property type="molecule type" value="Genomic_DNA"/>
</dbReference>